<accession>A0A0J6A421</accession>
<organism evidence="1 2">
    <name type="scientific">Burkholderia cepacia</name>
    <name type="common">Pseudomonas cepacia</name>
    <dbReference type="NCBI Taxonomy" id="292"/>
    <lineage>
        <taxon>Bacteria</taxon>
        <taxon>Pseudomonadati</taxon>
        <taxon>Pseudomonadota</taxon>
        <taxon>Betaproteobacteria</taxon>
        <taxon>Burkholderiales</taxon>
        <taxon>Burkholderiaceae</taxon>
        <taxon>Burkholderia</taxon>
        <taxon>Burkholderia cepacia complex</taxon>
    </lineage>
</organism>
<dbReference type="PATRIC" id="fig|292.27.peg.1401"/>
<proteinExistence type="predicted"/>
<evidence type="ECO:0000313" key="2">
    <source>
        <dbReference type="Proteomes" id="UP000036338"/>
    </source>
</evidence>
<sequence>MNGTGTFNAFQQDKRSGLLLAADTSMVVGAKKDMGTNALIKPVLPHNENLLKPRPQDLQGIFVSPHEPEAALELQRQYASIHGGAELPFMTYDGRSGTSQVITPDAVRKMIKT</sequence>
<gene>
    <name evidence="1" type="ORF">VL15_09005</name>
</gene>
<comment type="caution">
    <text evidence="1">The sequence shown here is derived from an EMBL/GenBank/DDBJ whole genome shotgun (WGS) entry which is preliminary data.</text>
</comment>
<protein>
    <submittedName>
        <fullName evidence="1">Uncharacterized protein</fullName>
    </submittedName>
</protein>
<dbReference type="EMBL" id="LDWR01000014">
    <property type="protein sequence ID" value="KML60515.1"/>
    <property type="molecule type" value="Genomic_DNA"/>
</dbReference>
<dbReference type="RefSeq" id="WP_048245022.1">
    <property type="nucleotide sequence ID" value="NZ_LDWR01000014.1"/>
</dbReference>
<dbReference type="AlphaFoldDB" id="A0A0J6A421"/>
<name>A0A0J6A421_BURCE</name>
<reference evidence="1 2" key="1">
    <citation type="submission" date="2015-05" db="EMBL/GenBank/DDBJ databases">
        <title>Draft genome of Burkholderia cepacia LK29.</title>
        <authorList>
            <person name="Chan X.Y."/>
        </authorList>
    </citation>
    <scope>NUCLEOTIDE SEQUENCE [LARGE SCALE GENOMIC DNA]</scope>
    <source>
        <strain evidence="1 2">LK29</strain>
    </source>
</reference>
<dbReference type="Proteomes" id="UP000036338">
    <property type="component" value="Unassembled WGS sequence"/>
</dbReference>
<evidence type="ECO:0000313" key="1">
    <source>
        <dbReference type="EMBL" id="KML60515.1"/>
    </source>
</evidence>